<protein>
    <recommendedName>
        <fullName evidence="1">Chorismatase FkbO/Hyg5-like N-terminal domain-containing protein</fullName>
    </recommendedName>
</protein>
<dbReference type="Gene3D" id="3.30.1330.40">
    <property type="entry name" value="RutC-like"/>
    <property type="match status" value="1"/>
</dbReference>
<dbReference type="Proteomes" id="UP001331561">
    <property type="component" value="Unassembled WGS sequence"/>
</dbReference>
<evidence type="ECO:0000259" key="1">
    <source>
        <dbReference type="Pfam" id="PF21168"/>
    </source>
</evidence>
<dbReference type="InterPro" id="IPR035959">
    <property type="entry name" value="RutC-like_sf"/>
</dbReference>
<dbReference type="InterPro" id="IPR049368">
    <property type="entry name" value="FkbO_Hyg5-like_N"/>
</dbReference>
<comment type="caution">
    <text evidence="2">The sequence shown here is derived from an EMBL/GenBank/DDBJ whole genome shotgun (WGS) entry which is preliminary data.</text>
</comment>
<dbReference type="RefSeq" id="WP_327597179.1">
    <property type="nucleotide sequence ID" value="NZ_JAYXHS010000001.1"/>
</dbReference>
<dbReference type="EMBL" id="JAYXHS010000001">
    <property type="protein sequence ID" value="MEC5384196.1"/>
    <property type="molecule type" value="Genomic_DNA"/>
</dbReference>
<sequence>MSDSQPRSQPRSQPHGGSTGVLSLEVACAAAPDAGDARLLGAVWHSDVVLAGGASAGVDIQIAMSPLPAEAATGDQAGGVMEQWRVSGAVREGVRGPARYRCTDDLLFVAITLAEQSGERPREVARDIAAAAQQAYTTLFDVMAAEGFGHLVRCWNYFADINRHQANQLGTLERYRLFNIGRQAAFEASEHSADVGAPAACALGTQGGPLTVYALAARQAPRCVENPRQVSAYRYPERYGPKSPSFSRGSVLSDAKGGQVLFVSGTASIVGHESVHLGDVVAQTEESLRNIVTVVAEANRGLGRDAFSSHKLCYKVFVRRPEDALMVADTVHRVLGSEGETINMVVLRADVCRAELLVEIEAVGFA</sequence>
<organism evidence="2 3">
    <name type="scientific">Uliginosibacterium silvisoli</name>
    <dbReference type="NCBI Taxonomy" id="3114758"/>
    <lineage>
        <taxon>Bacteria</taxon>
        <taxon>Pseudomonadati</taxon>
        <taxon>Pseudomonadota</taxon>
        <taxon>Betaproteobacteria</taxon>
        <taxon>Rhodocyclales</taxon>
        <taxon>Zoogloeaceae</taxon>
        <taxon>Uliginosibacterium</taxon>
    </lineage>
</organism>
<evidence type="ECO:0000313" key="2">
    <source>
        <dbReference type="EMBL" id="MEC5384196.1"/>
    </source>
</evidence>
<dbReference type="Pfam" id="PF21168">
    <property type="entry name" value="FkbO_Hyg5-like_N"/>
    <property type="match status" value="1"/>
</dbReference>
<feature type="domain" description="Chorismatase FkbO/Hyg5-like N-terminal" evidence="1">
    <location>
        <begin position="82"/>
        <end position="216"/>
    </location>
</feature>
<keyword evidence="3" id="KW-1185">Reference proteome</keyword>
<dbReference type="SUPFAM" id="SSF55298">
    <property type="entry name" value="YjgF-like"/>
    <property type="match status" value="1"/>
</dbReference>
<evidence type="ECO:0000313" key="3">
    <source>
        <dbReference type="Proteomes" id="UP001331561"/>
    </source>
</evidence>
<proteinExistence type="predicted"/>
<reference evidence="2 3" key="1">
    <citation type="submission" date="2024-01" db="EMBL/GenBank/DDBJ databases">
        <title>Uliginosibacterium soil sp. nov.</title>
        <authorList>
            <person name="Lv Y."/>
        </authorList>
    </citation>
    <scope>NUCLEOTIDE SEQUENCE [LARGE SCALE GENOMIC DNA]</scope>
    <source>
        <strain evidence="2 3">H3</strain>
    </source>
</reference>
<name>A0ABU6JXU8_9RHOO</name>
<gene>
    <name evidence="2" type="ORF">VVD49_00605</name>
</gene>
<accession>A0ABU6JXU8</accession>